<dbReference type="GO" id="GO:0043190">
    <property type="term" value="C:ATP-binding cassette (ABC) transporter complex"/>
    <property type="evidence" value="ECO:0007669"/>
    <property type="project" value="UniProtKB-ARBA"/>
</dbReference>
<dbReference type="Gene3D" id="3.40.50.300">
    <property type="entry name" value="P-loop containing nucleotide triphosphate hydrolases"/>
    <property type="match status" value="1"/>
</dbReference>
<comment type="similarity">
    <text evidence="2">Belongs to the ABC transporter superfamily.</text>
</comment>
<dbReference type="InterPro" id="IPR017871">
    <property type="entry name" value="ABC_transporter-like_CS"/>
</dbReference>
<keyword evidence="4" id="KW-1003">Cell membrane</keyword>
<evidence type="ECO:0000256" key="3">
    <source>
        <dbReference type="ARBA" id="ARBA00022448"/>
    </source>
</evidence>
<keyword evidence="3" id="KW-0813">Transport</keyword>
<name>Q1M4W4_RHIJ3</name>
<dbReference type="GO" id="GO:0016887">
    <property type="term" value="F:ATP hydrolysis activity"/>
    <property type="evidence" value="ECO:0007669"/>
    <property type="project" value="InterPro"/>
</dbReference>
<dbReference type="InterPro" id="IPR003439">
    <property type="entry name" value="ABC_transporter-like_ATP-bd"/>
</dbReference>
<dbReference type="eggNOG" id="COG3842">
    <property type="taxonomic scope" value="Bacteria"/>
</dbReference>
<dbReference type="FunFam" id="3.40.50.300:FF:000042">
    <property type="entry name" value="Maltose/maltodextrin ABC transporter, ATP-binding protein"/>
    <property type="match status" value="1"/>
</dbReference>
<keyword evidence="9" id="KW-0472">Membrane</keyword>
<dbReference type="AlphaFoldDB" id="Q1M4W4"/>
<evidence type="ECO:0000256" key="2">
    <source>
        <dbReference type="ARBA" id="ARBA00005417"/>
    </source>
</evidence>
<dbReference type="InterPro" id="IPR008995">
    <property type="entry name" value="Mo/tungstate-bd_C_term_dom"/>
</dbReference>
<dbReference type="HOGENOM" id="CLU_000604_1_1_5"/>
<proteinExistence type="inferred from homology"/>
<keyword evidence="7 11" id="KW-0067">ATP-binding</keyword>
<keyword evidence="6" id="KW-0547">Nucleotide-binding</keyword>
<evidence type="ECO:0000256" key="4">
    <source>
        <dbReference type="ARBA" id="ARBA00022475"/>
    </source>
</evidence>
<keyword evidence="8" id="KW-1278">Translocase</keyword>
<dbReference type="EnsemblBacteria" id="CAK11855">
    <property type="protein sequence ID" value="CAK11855"/>
    <property type="gene ID" value="pRL120141"/>
</dbReference>
<reference evidence="11 12" key="1">
    <citation type="journal article" date="2006" name="Genome Biol.">
        <title>The genome of Rhizobium leguminosarum has recognizable core and accessory components.</title>
        <authorList>
            <person name="Young J.W."/>
            <person name="Crossman L.C."/>
            <person name="Johnston A.W.B."/>
            <person name="Thomson N.R."/>
            <person name="Ghazoui Z.F."/>
            <person name="Hull K.H."/>
            <person name="Wexler M."/>
            <person name="Curson A.R.J."/>
            <person name="Todd J.D."/>
            <person name="Poole P.S."/>
            <person name="Mauchline T.H."/>
            <person name="East A.K."/>
            <person name="Quail M.A."/>
            <person name="Churcher C."/>
            <person name="Arrowsmith C."/>
            <person name="Cherevach A."/>
            <person name="Chillingworth T."/>
            <person name="Clarke K."/>
            <person name="Cronin A."/>
            <person name="Davis P."/>
            <person name="Fraser A."/>
            <person name="Hance Z."/>
            <person name="Hauser H."/>
            <person name="Jagels K."/>
            <person name="Moule S."/>
            <person name="Mungall K."/>
            <person name="Norbertczak H."/>
            <person name="Rabbinowitsch E."/>
            <person name="Sanders M."/>
            <person name="Simmonds M."/>
            <person name="Whitehead S."/>
            <person name="Parkhill J."/>
        </authorList>
    </citation>
    <scope>NUCLEOTIDE SEQUENCE [LARGE SCALE GENOMIC DNA]</scope>
    <source>
        <strain evidence="12">DSM 114642 / LMG 32736 / 3841</strain>
    </source>
</reference>
<evidence type="ECO:0000256" key="9">
    <source>
        <dbReference type="ARBA" id="ARBA00023136"/>
    </source>
</evidence>
<evidence type="ECO:0000313" key="11">
    <source>
        <dbReference type="EMBL" id="CAK11855.1"/>
    </source>
</evidence>
<evidence type="ECO:0000256" key="8">
    <source>
        <dbReference type="ARBA" id="ARBA00022967"/>
    </source>
</evidence>
<dbReference type="Gene3D" id="2.40.50.100">
    <property type="match status" value="1"/>
</dbReference>
<comment type="subcellular location">
    <subcellularLocation>
        <location evidence="1">Cell inner membrane</location>
        <topology evidence="1">Peripheral membrane protein</topology>
    </subcellularLocation>
</comment>
<evidence type="ECO:0000313" key="12">
    <source>
        <dbReference type="Proteomes" id="UP000006575"/>
    </source>
</evidence>
<dbReference type="SMART" id="SM00382">
    <property type="entry name" value="AAA"/>
    <property type="match status" value="1"/>
</dbReference>
<accession>Q1M4W4</accession>
<keyword evidence="5" id="KW-0997">Cell inner membrane</keyword>
<sequence length="372" mass="40297">MTDMIHDLELYQIGKVYDNGTPAVIDFNLTVDKGEFIAFLGPSGCGKTTTLRMIAGFESISSGNLMVRGERINDIGPAQRPTSMIFQNYALFPHMTVRNNIGYGLDVKRMEKAQRNAKVDRILEKLGLEDVADKRCDKLSGGQRQRIALARGLVVEPDILLLDEPLGALDANLRKTIQSELKLLQRELGVTFVFVTHAQSEALALSDRIVVMNQGRIEQISPPHQLYTRPNTPFVAQFIGRNTIFKGAVKGHEKGHVMVDTPLGLLAGDANGAVADGDAVSVVIPAEAVEVHALDKGGRDAIAEASSGNIIDARIHRFDVVGHISHLSVALPDGRMLALEAHVDKYPPGAFPVDAPVALAFKPENATVIPAH</sequence>
<dbReference type="PROSITE" id="PS00211">
    <property type="entry name" value="ABC_TRANSPORTER_1"/>
    <property type="match status" value="1"/>
</dbReference>
<dbReference type="KEGG" id="rle:pRL120141"/>
<feature type="domain" description="ABC transporter" evidence="10">
    <location>
        <begin position="8"/>
        <end position="239"/>
    </location>
</feature>
<dbReference type="SUPFAM" id="SSF52540">
    <property type="entry name" value="P-loop containing nucleoside triphosphate hydrolases"/>
    <property type="match status" value="1"/>
</dbReference>
<dbReference type="Pfam" id="PF00005">
    <property type="entry name" value="ABC_tran"/>
    <property type="match status" value="1"/>
</dbReference>
<dbReference type="SUPFAM" id="SSF50331">
    <property type="entry name" value="MOP-like"/>
    <property type="match status" value="1"/>
</dbReference>
<dbReference type="EMBL" id="AM236086">
    <property type="protein sequence ID" value="CAK11855.1"/>
    <property type="molecule type" value="Genomic_DNA"/>
</dbReference>
<dbReference type="PROSITE" id="PS50893">
    <property type="entry name" value="ABC_TRANSPORTER_2"/>
    <property type="match status" value="1"/>
</dbReference>
<keyword evidence="12" id="KW-1185">Reference proteome</keyword>
<geneLocation type="plasmid" evidence="12">
    <name>pRL12</name>
</geneLocation>
<dbReference type="InterPro" id="IPR003593">
    <property type="entry name" value="AAA+_ATPase"/>
</dbReference>
<dbReference type="GO" id="GO:0005524">
    <property type="term" value="F:ATP binding"/>
    <property type="evidence" value="ECO:0007669"/>
    <property type="project" value="UniProtKB-KW"/>
</dbReference>
<dbReference type="InterPro" id="IPR027417">
    <property type="entry name" value="P-loop_NTPase"/>
</dbReference>
<evidence type="ECO:0000256" key="5">
    <source>
        <dbReference type="ARBA" id="ARBA00022519"/>
    </source>
</evidence>
<dbReference type="PANTHER" id="PTHR42781">
    <property type="entry name" value="SPERMIDINE/PUTRESCINE IMPORT ATP-BINDING PROTEIN POTA"/>
    <property type="match status" value="1"/>
</dbReference>
<evidence type="ECO:0000256" key="6">
    <source>
        <dbReference type="ARBA" id="ARBA00022741"/>
    </source>
</evidence>
<evidence type="ECO:0000259" key="10">
    <source>
        <dbReference type="PROSITE" id="PS50893"/>
    </source>
</evidence>
<dbReference type="InterPro" id="IPR050093">
    <property type="entry name" value="ABC_SmlMolc_Importer"/>
</dbReference>
<evidence type="ECO:0000256" key="1">
    <source>
        <dbReference type="ARBA" id="ARBA00004417"/>
    </source>
</evidence>
<organism evidence="11 12">
    <name type="scientific">Rhizobium johnstonii (strain DSM 114642 / LMG 32736 / 3841)</name>
    <name type="common">Rhizobium leguminosarum bv. viciae</name>
    <dbReference type="NCBI Taxonomy" id="216596"/>
    <lineage>
        <taxon>Bacteria</taxon>
        <taxon>Pseudomonadati</taxon>
        <taxon>Pseudomonadota</taxon>
        <taxon>Alphaproteobacteria</taxon>
        <taxon>Hyphomicrobiales</taxon>
        <taxon>Rhizobiaceae</taxon>
        <taxon>Rhizobium/Agrobacterium group</taxon>
        <taxon>Rhizobium</taxon>
        <taxon>Rhizobium johnstonii</taxon>
    </lineage>
</organism>
<dbReference type="GO" id="GO:0140359">
    <property type="term" value="F:ABC-type transporter activity"/>
    <property type="evidence" value="ECO:0007669"/>
    <property type="project" value="UniProtKB-ARBA"/>
</dbReference>
<gene>
    <name evidence="11" type="ordered locus">pRL120141</name>
</gene>
<dbReference type="Proteomes" id="UP000006575">
    <property type="component" value="Plasmid pRL12"/>
</dbReference>
<protein>
    <submittedName>
        <fullName evidence="11">ATP-binding component of ABC transporter</fullName>
    </submittedName>
</protein>
<dbReference type="PANTHER" id="PTHR42781:SF1">
    <property type="entry name" value="THIAMINE IMPORT ATP-BINDING PROTEIN THIQ"/>
    <property type="match status" value="1"/>
</dbReference>
<evidence type="ECO:0000256" key="7">
    <source>
        <dbReference type="ARBA" id="ARBA00022840"/>
    </source>
</evidence>